<evidence type="ECO:0000313" key="6">
    <source>
        <dbReference type="Proteomes" id="UP000325313"/>
    </source>
</evidence>
<keyword evidence="3" id="KW-0949">S-adenosyl-L-methionine</keyword>
<evidence type="ECO:0000259" key="4">
    <source>
        <dbReference type="Pfam" id="PF00891"/>
    </source>
</evidence>
<organism evidence="5 6">
    <name type="scientific">Puccinia graminis f. sp. tritici</name>
    <dbReference type="NCBI Taxonomy" id="56615"/>
    <lineage>
        <taxon>Eukaryota</taxon>
        <taxon>Fungi</taxon>
        <taxon>Dikarya</taxon>
        <taxon>Basidiomycota</taxon>
        <taxon>Pucciniomycotina</taxon>
        <taxon>Pucciniomycetes</taxon>
        <taxon>Pucciniales</taxon>
        <taxon>Pucciniaceae</taxon>
        <taxon>Puccinia</taxon>
    </lineage>
</organism>
<name>A0A5B0RYS9_PUCGR</name>
<dbReference type="PROSITE" id="PS51683">
    <property type="entry name" value="SAM_OMT_II"/>
    <property type="match status" value="1"/>
</dbReference>
<gene>
    <name evidence="5" type="ORF">PGTUg99_004189</name>
</gene>
<dbReference type="Gene3D" id="1.10.10.10">
    <property type="entry name" value="Winged helix-like DNA-binding domain superfamily/Winged helix DNA-binding domain"/>
    <property type="match status" value="1"/>
</dbReference>
<dbReference type="PANTHER" id="PTHR43712">
    <property type="entry name" value="PUTATIVE (AFU_ORTHOLOGUE AFUA_4G14580)-RELATED"/>
    <property type="match status" value="1"/>
</dbReference>
<sequence length="457" mass="50473">MPASTAQQLVALIGQAVQEIEADIGTQIPGGTISNINLPIVAREDGLEASGRRREGLKTLQAATHQLLSTLMPSDLYIFDTYACFFQKTAIDTVVGAGIPDLIHSLDPDSSRGGVHLHVLAQKTQMDSRKLSHILRFLALRNIFCELTEHHWANNRHSFPLRTDSSNSVLNALGHMREEIALPALVQLPQLLLDKQADGALSMDPQQSAFQKYYKPGCDFFEFLAKSDGGYRAERFGKAMFEMTQAIGTGEAVYQAFDWQKLGPSGTLIDVGGGVGAAAYALSTYLPGWKVVVQDRAEVVKDGQENYQKIGSSTNLEFEEADFFEDQPARRCRGADAYFLRHVLHDWPFTPCVQILSRLRKAAKPTTSLLICETVLSPPLMDPNSPILSNGGMASVSSYTRNLSMMTLVNAEERTQEEFVEILNKSGWKLQSVTPLATLADYFMIEGIPDPSWKQED</sequence>
<dbReference type="InterPro" id="IPR029063">
    <property type="entry name" value="SAM-dependent_MTases_sf"/>
</dbReference>
<dbReference type="GO" id="GO:0008171">
    <property type="term" value="F:O-methyltransferase activity"/>
    <property type="evidence" value="ECO:0007669"/>
    <property type="project" value="InterPro"/>
</dbReference>
<dbReference type="PANTHER" id="PTHR43712:SF2">
    <property type="entry name" value="O-METHYLTRANSFERASE CICE"/>
    <property type="match status" value="1"/>
</dbReference>
<comment type="caution">
    <text evidence="5">The sequence shown here is derived from an EMBL/GenBank/DDBJ whole genome shotgun (WGS) entry which is preliminary data.</text>
</comment>
<dbReference type="Pfam" id="PF00891">
    <property type="entry name" value="Methyltransf_2"/>
    <property type="match status" value="1"/>
</dbReference>
<evidence type="ECO:0000256" key="1">
    <source>
        <dbReference type="ARBA" id="ARBA00022603"/>
    </source>
</evidence>
<dbReference type="EMBL" id="VDEP01000115">
    <property type="protein sequence ID" value="KAA1129973.1"/>
    <property type="molecule type" value="Genomic_DNA"/>
</dbReference>
<reference evidence="5 6" key="1">
    <citation type="submission" date="2019-05" db="EMBL/GenBank/DDBJ databases">
        <title>Emergence of the Ug99 lineage of the wheat stem rust pathogen through somatic hybridization.</title>
        <authorList>
            <person name="Li F."/>
            <person name="Upadhyaya N.M."/>
            <person name="Sperschneider J."/>
            <person name="Matny O."/>
            <person name="Nguyen-Phuc H."/>
            <person name="Mago R."/>
            <person name="Raley C."/>
            <person name="Miller M.E."/>
            <person name="Silverstein K.A.T."/>
            <person name="Henningsen E."/>
            <person name="Hirsch C.D."/>
            <person name="Visser B."/>
            <person name="Pretorius Z.A."/>
            <person name="Steffenson B.J."/>
            <person name="Schwessinger B."/>
            <person name="Dodds P.N."/>
            <person name="Figueroa M."/>
        </authorList>
    </citation>
    <scope>NUCLEOTIDE SEQUENCE [LARGE SCALE GENOMIC DNA]</scope>
    <source>
        <strain evidence="5 6">Ug99</strain>
    </source>
</reference>
<keyword evidence="2" id="KW-0808">Transferase</keyword>
<evidence type="ECO:0000256" key="3">
    <source>
        <dbReference type="ARBA" id="ARBA00022691"/>
    </source>
</evidence>
<protein>
    <recommendedName>
        <fullName evidence="4">O-methyltransferase C-terminal domain-containing protein</fullName>
    </recommendedName>
</protein>
<dbReference type="Proteomes" id="UP000325313">
    <property type="component" value="Unassembled WGS sequence"/>
</dbReference>
<dbReference type="SUPFAM" id="SSF46785">
    <property type="entry name" value="Winged helix' DNA-binding domain"/>
    <property type="match status" value="1"/>
</dbReference>
<feature type="domain" description="O-methyltransferase C-terminal" evidence="4">
    <location>
        <begin position="209"/>
        <end position="428"/>
    </location>
</feature>
<dbReference type="Gene3D" id="3.40.50.150">
    <property type="entry name" value="Vaccinia Virus protein VP39"/>
    <property type="match status" value="1"/>
</dbReference>
<accession>A0A5B0RYS9</accession>
<dbReference type="GO" id="GO:0032259">
    <property type="term" value="P:methylation"/>
    <property type="evidence" value="ECO:0007669"/>
    <property type="project" value="UniProtKB-KW"/>
</dbReference>
<dbReference type="SUPFAM" id="SSF53335">
    <property type="entry name" value="S-adenosyl-L-methionine-dependent methyltransferases"/>
    <property type="match status" value="1"/>
</dbReference>
<dbReference type="InterPro" id="IPR036390">
    <property type="entry name" value="WH_DNA-bd_sf"/>
</dbReference>
<dbReference type="InterPro" id="IPR036388">
    <property type="entry name" value="WH-like_DNA-bd_sf"/>
</dbReference>
<dbReference type="InterPro" id="IPR016461">
    <property type="entry name" value="COMT-like"/>
</dbReference>
<keyword evidence="1" id="KW-0489">Methyltransferase</keyword>
<dbReference type="InterPro" id="IPR001077">
    <property type="entry name" value="COMT_C"/>
</dbReference>
<evidence type="ECO:0000313" key="5">
    <source>
        <dbReference type="EMBL" id="KAA1129973.1"/>
    </source>
</evidence>
<proteinExistence type="predicted"/>
<evidence type="ECO:0000256" key="2">
    <source>
        <dbReference type="ARBA" id="ARBA00022679"/>
    </source>
</evidence>
<dbReference type="AlphaFoldDB" id="A0A5B0RYS9"/>